<organism evidence="7 8">
    <name type="scientific">Pristionchus pacificus</name>
    <name type="common">Parasitic nematode worm</name>
    <dbReference type="NCBI Taxonomy" id="54126"/>
    <lineage>
        <taxon>Eukaryota</taxon>
        <taxon>Metazoa</taxon>
        <taxon>Ecdysozoa</taxon>
        <taxon>Nematoda</taxon>
        <taxon>Chromadorea</taxon>
        <taxon>Rhabditida</taxon>
        <taxon>Rhabditina</taxon>
        <taxon>Diplogasteromorpha</taxon>
        <taxon>Diplogasteroidea</taxon>
        <taxon>Neodiplogasteridae</taxon>
        <taxon>Pristionchus</taxon>
    </lineage>
</organism>
<dbReference type="Proteomes" id="UP000005239">
    <property type="component" value="Unassembled WGS sequence"/>
</dbReference>
<dbReference type="EC" id="1.8.5.1" evidence="6"/>
<name>A0A2A6CKS3_PRIPA</name>
<evidence type="ECO:0000256" key="3">
    <source>
        <dbReference type="ARBA" id="ARBA00047960"/>
    </source>
</evidence>
<dbReference type="PRINTS" id="PR01625">
    <property type="entry name" value="GSTRNSFRASEO"/>
</dbReference>
<dbReference type="InterPro" id="IPR010987">
    <property type="entry name" value="Glutathione-S-Trfase_C-like"/>
</dbReference>
<evidence type="ECO:0000256" key="4">
    <source>
        <dbReference type="ARBA" id="ARBA00048353"/>
    </source>
</evidence>
<dbReference type="EnsemblMetazoa" id="PPA05588.1">
    <property type="protein sequence ID" value="PPA05588.1"/>
    <property type="gene ID" value="WBGene00095142"/>
</dbReference>
<dbReference type="PROSITE" id="PS50405">
    <property type="entry name" value="GST_CTER"/>
    <property type="match status" value="1"/>
</dbReference>
<protein>
    <recommendedName>
        <fullName evidence="6">Glutathione S-transferase omega</fullName>
        <shortName evidence="6">GSTO</shortName>
        <ecNumber evidence="6">1.20.4.2</ecNumber>
        <ecNumber evidence="6">1.8.5.1</ecNumber>
        <ecNumber evidence="6">2.5.1.18</ecNumber>
    </recommendedName>
    <alternativeName>
        <fullName evidence="6">Glutathione-dependent dehydroascorbate reductase</fullName>
    </alternativeName>
    <alternativeName>
        <fullName evidence="6">Monomethylarsonic acid reductase</fullName>
    </alternativeName>
</protein>
<keyword evidence="2 6" id="KW-0560">Oxidoreductase</keyword>
<evidence type="ECO:0000256" key="5">
    <source>
        <dbReference type="ARBA" id="ARBA00049544"/>
    </source>
</evidence>
<dbReference type="AlphaFoldDB" id="A0A2A6CKS3"/>
<comment type="catalytic activity">
    <reaction evidence="5 6">
        <text>L-dehydroascorbate + 2 glutathione = glutathione disulfide + L-ascorbate</text>
        <dbReference type="Rhea" id="RHEA:24424"/>
        <dbReference type="ChEBI" id="CHEBI:38290"/>
        <dbReference type="ChEBI" id="CHEBI:57925"/>
        <dbReference type="ChEBI" id="CHEBI:58297"/>
        <dbReference type="ChEBI" id="CHEBI:58539"/>
        <dbReference type="EC" id="1.8.5.1"/>
    </reaction>
</comment>
<dbReference type="EC" id="2.5.1.18" evidence="6"/>
<sequence length="261" mass="28647">MFSSFSALTLQATTMPKMDGINSPALRKGDPEPPLTPGRGRIYALRFSPFAERVVLYAAAKGIDVEVVNVNLAEKPDWYINKHPQCKVPSFERDGKIVIESAIIAEYLDVLYPSSSILSMDPYLRATQKIIREQAAPLVDSFLGLFGVYGGSAKGDEAQARVKKVEDALDVVEKLLKDDYFGGSSPGYGDWMLFPMVERVALLSDAVALPFPSAARWPALSRWWLCISVHPAAVAVMHPTDVHLGFMKTLTTGKPDPDYGI</sequence>
<dbReference type="PANTHER" id="PTHR43968:SF6">
    <property type="entry name" value="GLUTATHIONE S-TRANSFERASE OMEGA"/>
    <property type="match status" value="1"/>
</dbReference>
<dbReference type="InterPro" id="IPR004045">
    <property type="entry name" value="Glutathione_S-Trfase_N"/>
</dbReference>
<reference evidence="8" key="1">
    <citation type="journal article" date="2008" name="Nat. Genet.">
        <title>The Pristionchus pacificus genome provides a unique perspective on nematode lifestyle and parasitism.</title>
        <authorList>
            <person name="Dieterich C."/>
            <person name="Clifton S.W."/>
            <person name="Schuster L.N."/>
            <person name="Chinwalla A."/>
            <person name="Delehaunty K."/>
            <person name="Dinkelacker I."/>
            <person name="Fulton L."/>
            <person name="Fulton R."/>
            <person name="Godfrey J."/>
            <person name="Minx P."/>
            <person name="Mitreva M."/>
            <person name="Roeseler W."/>
            <person name="Tian H."/>
            <person name="Witte H."/>
            <person name="Yang S.P."/>
            <person name="Wilson R.K."/>
            <person name="Sommer R.J."/>
        </authorList>
    </citation>
    <scope>NUCLEOTIDE SEQUENCE [LARGE SCALE GENOMIC DNA]</scope>
    <source>
        <strain evidence="8">PS312</strain>
    </source>
</reference>
<dbReference type="GO" id="GO:0004364">
    <property type="term" value="F:glutathione transferase activity"/>
    <property type="evidence" value="ECO:0000318"/>
    <property type="project" value="GO_Central"/>
</dbReference>
<dbReference type="InterPro" id="IPR036249">
    <property type="entry name" value="Thioredoxin-like_sf"/>
</dbReference>
<dbReference type="Pfam" id="PF13417">
    <property type="entry name" value="GST_N_3"/>
    <property type="match status" value="1"/>
</dbReference>
<dbReference type="SUPFAM" id="SSF47616">
    <property type="entry name" value="GST C-terminal domain-like"/>
    <property type="match status" value="1"/>
</dbReference>
<evidence type="ECO:0000256" key="6">
    <source>
        <dbReference type="RuleBase" id="RU368071"/>
    </source>
</evidence>
<dbReference type="SUPFAM" id="SSF52833">
    <property type="entry name" value="Thioredoxin-like"/>
    <property type="match status" value="1"/>
</dbReference>
<evidence type="ECO:0000313" key="7">
    <source>
        <dbReference type="EnsemblMetazoa" id="PPA05588.1"/>
    </source>
</evidence>
<evidence type="ECO:0000256" key="2">
    <source>
        <dbReference type="ARBA" id="ARBA00023002"/>
    </source>
</evidence>
<proteinExistence type="inferred from homology"/>
<reference evidence="7" key="2">
    <citation type="submission" date="2022-06" db="UniProtKB">
        <authorList>
            <consortium name="EnsemblMetazoa"/>
        </authorList>
    </citation>
    <scope>IDENTIFICATION</scope>
    <source>
        <strain evidence="7">PS312</strain>
    </source>
</reference>
<dbReference type="InterPro" id="IPR050983">
    <property type="entry name" value="GST_Omega/HSP26"/>
</dbReference>
<evidence type="ECO:0000256" key="1">
    <source>
        <dbReference type="ARBA" id="ARBA00011067"/>
    </source>
</evidence>
<evidence type="ECO:0000313" key="8">
    <source>
        <dbReference type="Proteomes" id="UP000005239"/>
    </source>
</evidence>
<dbReference type="InterPro" id="IPR040079">
    <property type="entry name" value="Glutathione_S-Trfase"/>
</dbReference>
<dbReference type="PANTHER" id="PTHR43968">
    <property type="match status" value="1"/>
</dbReference>
<dbReference type="FunFam" id="3.40.30.10:FF:000123">
    <property type="entry name" value="Glutathione transferase o1"/>
    <property type="match status" value="1"/>
</dbReference>
<dbReference type="FunFam" id="1.20.1050.10:FF:000009">
    <property type="entry name" value="Glutathione S-transferase omega-1"/>
    <property type="match status" value="1"/>
</dbReference>
<dbReference type="SFLD" id="SFLDG00358">
    <property type="entry name" value="Main_(cytGST)"/>
    <property type="match status" value="1"/>
</dbReference>
<dbReference type="Gene3D" id="1.20.1050.10">
    <property type="match status" value="1"/>
</dbReference>
<dbReference type="EC" id="1.20.4.2" evidence="6"/>
<comment type="similarity">
    <text evidence="1 6">Belongs to the GST superfamily. Omega family.</text>
</comment>
<comment type="catalytic activity">
    <reaction evidence="4 6">
        <text>methylarsonate + 2 glutathione + H(+) = methylarsonous acid + glutathione disulfide + H2O</text>
        <dbReference type="Rhea" id="RHEA:15969"/>
        <dbReference type="ChEBI" id="CHEBI:15377"/>
        <dbReference type="ChEBI" id="CHEBI:15378"/>
        <dbReference type="ChEBI" id="CHEBI:17826"/>
        <dbReference type="ChEBI" id="CHEBI:33409"/>
        <dbReference type="ChEBI" id="CHEBI:57925"/>
        <dbReference type="ChEBI" id="CHEBI:58297"/>
        <dbReference type="EC" id="1.20.4.2"/>
    </reaction>
</comment>
<gene>
    <name evidence="7" type="primary">WBGene00095142</name>
</gene>
<dbReference type="GO" id="GO:0045174">
    <property type="term" value="F:glutathione dehydrogenase (ascorbate) activity"/>
    <property type="evidence" value="ECO:0000318"/>
    <property type="project" value="GO_Central"/>
</dbReference>
<comment type="catalytic activity">
    <reaction evidence="3 6">
        <text>RX + glutathione = an S-substituted glutathione + a halide anion + H(+)</text>
        <dbReference type="Rhea" id="RHEA:16437"/>
        <dbReference type="ChEBI" id="CHEBI:15378"/>
        <dbReference type="ChEBI" id="CHEBI:16042"/>
        <dbReference type="ChEBI" id="CHEBI:17792"/>
        <dbReference type="ChEBI" id="CHEBI:57925"/>
        <dbReference type="ChEBI" id="CHEBI:90779"/>
        <dbReference type="EC" id="2.5.1.18"/>
    </reaction>
</comment>
<accession>A0A2A6CKS3</accession>
<dbReference type="SFLD" id="SFLDS00019">
    <property type="entry name" value="Glutathione_Transferase_(cytos"/>
    <property type="match status" value="1"/>
</dbReference>
<dbReference type="InterPro" id="IPR005442">
    <property type="entry name" value="GST_omega"/>
</dbReference>
<dbReference type="OrthoDB" id="4951845at2759"/>
<dbReference type="GO" id="GO:0050610">
    <property type="term" value="F:methylarsonate reductase activity"/>
    <property type="evidence" value="ECO:0007669"/>
    <property type="project" value="UniProtKB-UniRule"/>
</dbReference>
<keyword evidence="6" id="KW-0808">Transferase</keyword>
<dbReference type="Pfam" id="PF13410">
    <property type="entry name" value="GST_C_2"/>
    <property type="match status" value="1"/>
</dbReference>
<dbReference type="GO" id="GO:0006749">
    <property type="term" value="P:glutathione metabolic process"/>
    <property type="evidence" value="ECO:0000318"/>
    <property type="project" value="GO_Central"/>
</dbReference>
<dbReference type="PROSITE" id="PS50404">
    <property type="entry name" value="GST_NTER"/>
    <property type="match status" value="1"/>
</dbReference>
<accession>A0A8R1Y7N9</accession>
<dbReference type="Gene3D" id="3.40.30.10">
    <property type="entry name" value="Glutaredoxin"/>
    <property type="match status" value="1"/>
</dbReference>
<dbReference type="InterPro" id="IPR036282">
    <property type="entry name" value="Glutathione-S-Trfase_C_sf"/>
</dbReference>
<dbReference type="GO" id="GO:0005737">
    <property type="term" value="C:cytoplasm"/>
    <property type="evidence" value="ECO:0000318"/>
    <property type="project" value="GO_Central"/>
</dbReference>
<keyword evidence="8" id="KW-1185">Reference proteome</keyword>
<comment type="function">
    <text evidence="6">Exhibits glutathione-dependent thiol transferase activity. Has high dehydroascorbate reductase activity and may contribute to the recycling of ascorbic acid. Participates in the biotransformation of inorganic arsenic and reduces monomethylarsonic acid (MMA).</text>
</comment>